<dbReference type="Gene3D" id="3.40.50.300">
    <property type="entry name" value="P-loop containing nucleotide triphosphate hydrolases"/>
    <property type="match status" value="1"/>
</dbReference>
<reference evidence="2" key="1">
    <citation type="submission" date="2021-02" db="EMBL/GenBank/DDBJ databases">
        <authorList>
            <person name="Dougan E. K."/>
            <person name="Rhodes N."/>
            <person name="Thang M."/>
            <person name="Chan C."/>
        </authorList>
    </citation>
    <scope>NUCLEOTIDE SEQUENCE</scope>
</reference>
<evidence type="ECO:0000313" key="3">
    <source>
        <dbReference type="Proteomes" id="UP000601435"/>
    </source>
</evidence>
<name>A0A813B7J9_9DINO</name>
<evidence type="ECO:0000259" key="1">
    <source>
        <dbReference type="Pfam" id="PF17852"/>
    </source>
</evidence>
<dbReference type="InterPro" id="IPR027417">
    <property type="entry name" value="P-loop_NTPase"/>
</dbReference>
<gene>
    <name evidence="2" type="primary">Dnah7</name>
    <name evidence="2" type="ORF">SNEC2469_LOCUS29837</name>
</gene>
<sequence>MRMQFEVEDLEVASPATVSRCGMIYMEPESLGFQPFFDSWLEALPETFSFKPILAETLRRLLEEVVPPCIAYVNKKTVRCVTTTDNNTIQALFKLMDCYFVNYQPTELKPAASFKDSIAELVEDSARQYSQGRGLQTDAVSNLVPLFFFCLIWSVGATCDAKSRKGFNDLVWATVNEDLRPSIVEELEKAFLTASAPVPVGASVEIWKLFLTSRNPKAEGNPPIKLRYAFQCYYRCVGDVLSPRVRMLSGLVQLFSSHCTSLPKLERHREE</sequence>
<dbReference type="EMBL" id="CAJNJA010068042">
    <property type="protein sequence ID" value="CAE7893760.1"/>
    <property type="molecule type" value="Genomic_DNA"/>
</dbReference>
<dbReference type="AlphaFoldDB" id="A0A813B7J9"/>
<dbReference type="InterPro" id="IPR026983">
    <property type="entry name" value="DHC"/>
</dbReference>
<dbReference type="InterPro" id="IPR041466">
    <property type="entry name" value="Dynein_AAA5_ext"/>
</dbReference>
<dbReference type="Gene3D" id="1.10.472.130">
    <property type="match status" value="1"/>
</dbReference>
<dbReference type="Proteomes" id="UP000601435">
    <property type="component" value="Unassembled WGS sequence"/>
</dbReference>
<dbReference type="OrthoDB" id="537704at2759"/>
<protein>
    <submittedName>
        <fullName evidence="2">Dnah7 protein</fullName>
    </submittedName>
</protein>
<dbReference type="Pfam" id="PF17852">
    <property type="entry name" value="Dynein_AAA_lid"/>
    <property type="match status" value="1"/>
</dbReference>
<dbReference type="PANTHER" id="PTHR22878">
    <property type="entry name" value="DYNEIN HEAVY CHAIN 6, AXONEMAL-LIKE-RELATED"/>
    <property type="match status" value="1"/>
</dbReference>
<organism evidence="2 3">
    <name type="scientific">Symbiodinium necroappetens</name>
    <dbReference type="NCBI Taxonomy" id="1628268"/>
    <lineage>
        <taxon>Eukaryota</taxon>
        <taxon>Sar</taxon>
        <taxon>Alveolata</taxon>
        <taxon>Dinophyceae</taxon>
        <taxon>Suessiales</taxon>
        <taxon>Symbiodiniaceae</taxon>
        <taxon>Symbiodinium</taxon>
    </lineage>
</organism>
<dbReference type="PANTHER" id="PTHR22878:SF68">
    <property type="entry name" value="DYNEIN HEAVY CHAIN 6, AXONEMAL-LIKE"/>
    <property type="match status" value="1"/>
</dbReference>
<comment type="caution">
    <text evidence="2">The sequence shown here is derived from an EMBL/GenBank/DDBJ whole genome shotgun (WGS) entry which is preliminary data.</text>
</comment>
<evidence type="ECO:0000313" key="2">
    <source>
        <dbReference type="EMBL" id="CAE7893760.1"/>
    </source>
</evidence>
<keyword evidence="3" id="KW-1185">Reference proteome</keyword>
<dbReference type="GO" id="GO:0051959">
    <property type="term" value="F:dynein light intermediate chain binding"/>
    <property type="evidence" value="ECO:0007669"/>
    <property type="project" value="InterPro"/>
</dbReference>
<accession>A0A813B7J9</accession>
<feature type="domain" description="Dynein heavy chain AAA 5 extension" evidence="1">
    <location>
        <begin position="58"/>
        <end position="176"/>
    </location>
</feature>
<dbReference type="GO" id="GO:0007018">
    <property type="term" value="P:microtubule-based movement"/>
    <property type="evidence" value="ECO:0007669"/>
    <property type="project" value="InterPro"/>
</dbReference>
<dbReference type="GO" id="GO:0045505">
    <property type="term" value="F:dynein intermediate chain binding"/>
    <property type="evidence" value="ECO:0007669"/>
    <property type="project" value="InterPro"/>
</dbReference>
<proteinExistence type="predicted"/>
<dbReference type="GO" id="GO:0030286">
    <property type="term" value="C:dynein complex"/>
    <property type="evidence" value="ECO:0007669"/>
    <property type="project" value="InterPro"/>
</dbReference>